<accession>A0A6A6EVZ4</accession>
<feature type="compositionally biased region" description="Basic and acidic residues" evidence="1">
    <location>
        <begin position="396"/>
        <end position="476"/>
    </location>
</feature>
<feature type="region of interest" description="Disordered" evidence="1">
    <location>
        <begin position="332"/>
        <end position="541"/>
    </location>
</feature>
<feature type="region of interest" description="Disordered" evidence="1">
    <location>
        <begin position="635"/>
        <end position="661"/>
    </location>
</feature>
<feature type="compositionally biased region" description="Basic and acidic residues" evidence="1">
    <location>
        <begin position="332"/>
        <end position="388"/>
    </location>
</feature>
<protein>
    <submittedName>
        <fullName evidence="2">Uncharacterized protein</fullName>
    </submittedName>
</protein>
<reference evidence="2" key="1">
    <citation type="journal article" date="2020" name="Stud. Mycol.">
        <title>101 Dothideomycetes genomes: a test case for predicting lifestyles and emergence of pathogens.</title>
        <authorList>
            <person name="Haridas S."/>
            <person name="Albert R."/>
            <person name="Binder M."/>
            <person name="Bloem J."/>
            <person name="Labutti K."/>
            <person name="Salamov A."/>
            <person name="Andreopoulos B."/>
            <person name="Baker S."/>
            <person name="Barry K."/>
            <person name="Bills G."/>
            <person name="Bluhm B."/>
            <person name="Cannon C."/>
            <person name="Castanera R."/>
            <person name="Culley D."/>
            <person name="Daum C."/>
            <person name="Ezra D."/>
            <person name="Gonzalez J."/>
            <person name="Henrissat B."/>
            <person name="Kuo A."/>
            <person name="Liang C."/>
            <person name="Lipzen A."/>
            <person name="Lutzoni F."/>
            <person name="Magnuson J."/>
            <person name="Mondo S."/>
            <person name="Nolan M."/>
            <person name="Ohm R."/>
            <person name="Pangilinan J."/>
            <person name="Park H.-J."/>
            <person name="Ramirez L."/>
            <person name="Alfaro M."/>
            <person name="Sun H."/>
            <person name="Tritt A."/>
            <person name="Yoshinaga Y."/>
            <person name="Zwiers L.-H."/>
            <person name="Turgeon B."/>
            <person name="Goodwin S."/>
            <person name="Spatafora J."/>
            <person name="Crous P."/>
            <person name="Grigoriev I."/>
        </authorList>
    </citation>
    <scope>NUCLEOTIDE SEQUENCE</scope>
    <source>
        <strain evidence="2">CBS 207.26</strain>
    </source>
</reference>
<sequence length="749" mass="87540">MKKQNLKRILNHPRLRGGMMPGTAHKMFAIKCDKENLYYLNYTREVWSKILLSDRQAMQKVDKATIKALELTTPGACRMDAKALYIKLRRGQIFGAFNERDREVIWKEVLSVSTNRLIPSLFSFFEDLSYLQGLADYVKGLVELSEDSLSYTLENSFSGGNQRADKCVVQKSESRFVFRSGSLADRVDFRHRQIWISAMRNYLKIPPQRKVAEGDLLVKATGNRSERALYKFAAHAYKLGFKSEQIRSLAQLSADREITRNALLEARNPNRYRYDAAAFKDFVETQDYKYDQSLMFLDKLHNGEEERIGEITSFFVRRSVYFAFFGKPYRTDGDGSLEERISEEERAEQEKLKRERQRAKQERRERGRQRAEQERPEQEKQQAKQERRERKRRERVKREQEKQEQEKQEQEKQEQEKQEQEKQEQEKQEQEKQEQERQEKLEQEKREQEKREQEKERLARLWKEKAGQKSPDETRLKLPKGMSHARRGTTPSGSAKDKKRTTRIDFGKLEELGAQDLEEEDRVSKSTAQKDRRKKKQQVRAGNATKVLIHFMIRKNGTWETEQSVLCDPSKSWNVQRAAIKKMRKMGGINICDGNMRILSLNTYIEDVITDRINTIYLVPKSDIDTEDLSTIASRKRSNLQPNSAAMSEGRLEGKRSKQDAPPSSLLVTFLVNRYQLRLDSTIRHNLSNIGVVLVHVLNGLSIIEVAKVYQTTAVYSTHLCLIPALQGLDLRRRSHLLMPWAPHPSRQA</sequence>
<feature type="compositionally biased region" description="Basic and acidic residues" evidence="1">
    <location>
        <begin position="650"/>
        <end position="659"/>
    </location>
</feature>
<organism evidence="2 3">
    <name type="scientific">Zopfia rhizophila CBS 207.26</name>
    <dbReference type="NCBI Taxonomy" id="1314779"/>
    <lineage>
        <taxon>Eukaryota</taxon>
        <taxon>Fungi</taxon>
        <taxon>Dikarya</taxon>
        <taxon>Ascomycota</taxon>
        <taxon>Pezizomycotina</taxon>
        <taxon>Dothideomycetes</taxon>
        <taxon>Dothideomycetes incertae sedis</taxon>
        <taxon>Zopfiaceae</taxon>
        <taxon>Zopfia</taxon>
    </lineage>
</organism>
<proteinExistence type="predicted"/>
<evidence type="ECO:0000313" key="2">
    <source>
        <dbReference type="EMBL" id="KAF2195724.1"/>
    </source>
</evidence>
<dbReference type="Proteomes" id="UP000800200">
    <property type="component" value="Unassembled WGS sequence"/>
</dbReference>
<gene>
    <name evidence="2" type="ORF">K469DRAFT_681993</name>
</gene>
<dbReference type="EMBL" id="ML994610">
    <property type="protein sequence ID" value="KAF2195724.1"/>
    <property type="molecule type" value="Genomic_DNA"/>
</dbReference>
<name>A0A6A6EVZ4_9PEZI</name>
<evidence type="ECO:0000256" key="1">
    <source>
        <dbReference type="SAM" id="MobiDB-lite"/>
    </source>
</evidence>
<dbReference type="Pfam" id="PF12520">
    <property type="entry name" value="DUF3723"/>
    <property type="match status" value="1"/>
</dbReference>
<keyword evidence="3" id="KW-1185">Reference proteome</keyword>
<dbReference type="AlphaFoldDB" id="A0A6A6EVZ4"/>
<feature type="compositionally biased region" description="Polar residues" evidence="1">
    <location>
        <begin position="635"/>
        <end position="646"/>
    </location>
</feature>
<dbReference type="InterPro" id="IPR022198">
    <property type="entry name" value="DUF3723"/>
</dbReference>
<evidence type="ECO:0000313" key="3">
    <source>
        <dbReference type="Proteomes" id="UP000800200"/>
    </source>
</evidence>
<feature type="compositionally biased region" description="Basic and acidic residues" evidence="1">
    <location>
        <begin position="502"/>
        <end position="511"/>
    </location>
</feature>
<dbReference type="OrthoDB" id="5421195at2759"/>